<dbReference type="SUPFAM" id="SSF56281">
    <property type="entry name" value="Metallo-hydrolase/oxidoreductase"/>
    <property type="match status" value="1"/>
</dbReference>
<dbReference type="CDD" id="cd16278">
    <property type="entry name" value="metallo-hydrolase-like_MBL-fold"/>
    <property type="match status" value="1"/>
</dbReference>
<dbReference type="InterPro" id="IPR036866">
    <property type="entry name" value="RibonucZ/Hydroxyglut_hydro"/>
</dbReference>
<name>A0A1J5PZS3_9ZZZZ</name>
<sequence length="238" mass="25349">MTLAGTNTWLLKHRTGSFVVIDPGPLMHEEQIMAETGGRISAILLTHRHEDHSACVALLAARSLAPVFAMDPDFASSHKGILHDKQELKFDELSIAVIAVPGHTSDSVAFLATSGDEVALFTGDTILGEGSSVITFPDGDIGAYLRSLDALEIAVRAINKSVPLLPGHGSAHGESLALIAKYRDHRLERLTQIRLALAQGATDAESIVDLVYKDVAAVIRGPALMAVQAQLAYLNESV</sequence>
<feature type="domain" description="Metallo-beta-lactamase" evidence="1">
    <location>
        <begin position="5"/>
        <end position="168"/>
    </location>
</feature>
<proteinExistence type="predicted"/>
<dbReference type="InterPro" id="IPR050662">
    <property type="entry name" value="Sec-metab_biosynth-thioest"/>
</dbReference>
<dbReference type="PANTHER" id="PTHR23131:SF0">
    <property type="entry name" value="ENDORIBONUCLEASE LACTB2"/>
    <property type="match status" value="1"/>
</dbReference>
<dbReference type="EMBL" id="MLJW01004045">
    <property type="protein sequence ID" value="OIQ70755.1"/>
    <property type="molecule type" value="Genomic_DNA"/>
</dbReference>
<dbReference type="Pfam" id="PF00753">
    <property type="entry name" value="Lactamase_B"/>
    <property type="match status" value="1"/>
</dbReference>
<dbReference type="PANTHER" id="PTHR23131">
    <property type="entry name" value="ENDORIBONUCLEASE LACTB2"/>
    <property type="match status" value="1"/>
</dbReference>
<dbReference type="Gene3D" id="3.60.15.10">
    <property type="entry name" value="Ribonuclease Z/Hydroxyacylglutathione hydrolase-like"/>
    <property type="match status" value="1"/>
</dbReference>
<dbReference type="InterPro" id="IPR036388">
    <property type="entry name" value="WH-like_DNA-bd_sf"/>
</dbReference>
<dbReference type="SMART" id="SM00849">
    <property type="entry name" value="Lactamase_B"/>
    <property type="match status" value="1"/>
</dbReference>
<reference evidence="2" key="1">
    <citation type="submission" date="2016-10" db="EMBL/GenBank/DDBJ databases">
        <title>Sequence of Gallionella enrichment culture.</title>
        <authorList>
            <person name="Poehlein A."/>
            <person name="Muehling M."/>
            <person name="Daniel R."/>
        </authorList>
    </citation>
    <scope>NUCLEOTIDE SEQUENCE</scope>
</reference>
<gene>
    <name evidence="2" type="primary">pksB_2</name>
    <name evidence="2" type="ORF">GALL_476310</name>
</gene>
<protein>
    <submittedName>
        <fullName evidence="2">Putative polyketide biosynthesis zinc-dependent hydrolase PksB</fullName>
        <ecNumber evidence="2">3.-.-.-</ecNumber>
    </submittedName>
</protein>
<dbReference type="InterPro" id="IPR001279">
    <property type="entry name" value="Metallo-B-lactamas"/>
</dbReference>
<dbReference type="EC" id="3.-.-.-" evidence="2"/>
<comment type="caution">
    <text evidence="2">The sequence shown here is derived from an EMBL/GenBank/DDBJ whole genome shotgun (WGS) entry which is preliminary data.</text>
</comment>
<evidence type="ECO:0000259" key="1">
    <source>
        <dbReference type="SMART" id="SM00849"/>
    </source>
</evidence>
<organism evidence="2">
    <name type="scientific">mine drainage metagenome</name>
    <dbReference type="NCBI Taxonomy" id="410659"/>
    <lineage>
        <taxon>unclassified sequences</taxon>
        <taxon>metagenomes</taxon>
        <taxon>ecological metagenomes</taxon>
    </lineage>
</organism>
<dbReference type="AlphaFoldDB" id="A0A1J5PZS3"/>
<dbReference type="Gene3D" id="1.10.10.10">
    <property type="entry name" value="Winged helix-like DNA-binding domain superfamily/Winged helix DNA-binding domain"/>
    <property type="match status" value="1"/>
</dbReference>
<evidence type="ECO:0000313" key="2">
    <source>
        <dbReference type="EMBL" id="OIQ70755.1"/>
    </source>
</evidence>
<dbReference type="GO" id="GO:0016787">
    <property type="term" value="F:hydrolase activity"/>
    <property type="evidence" value="ECO:0007669"/>
    <property type="project" value="UniProtKB-KW"/>
</dbReference>
<accession>A0A1J5PZS3</accession>
<keyword evidence="2" id="KW-0378">Hydrolase</keyword>